<evidence type="ECO:0000313" key="1">
    <source>
        <dbReference type="EMBL" id="GBP76027.1"/>
    </source>
</evidence>
<accession>A0A4C1YNQ9</accession>
<protein>
    <submittedName>
        <fullName evidence="1">Uncharacterized protein</fullName>
    </submittedName>
</protein>
<gene>
    <name evidence="1" type="ORF">EVAR_33335_1</name>
</gene>
<dbReference type="Proteomes" id="UP000299102">
    <property type="component" value="Unassembled WGS sequence"/>
</dbReference>
<name>A0A4C1YNQ9_EUMVA</name>
<proteinExistence type="predicted"/>
<sequence length="137" mass="14913">MVNKLPTPPLLPVIHFKGIFRESKIEIIGQTHKAVIEADGALKPIIVSASSALSRHEIGRLDIGRPALLNWESYTYNWTAGIISEGGMKKASSGRRCVGGHATCAAPSRVVAWKEKKKRSSLRACVHVCVRAFVTPL</sequence>
<dbReference type="AlphaFoldDB" id="A0A4C1YNQ9"/>
<reference evidence="1 2" key="1">
    <citation type="journal article" date="2019" name="Commun. Biol.">
        <title>The bagworm genome reveals a unique fibroin gene that provides high tensile strength.</title>
        <authorList>
            <person name="Kono N."/>
            <person name="Nakamura H."/>
            <person name="Ohtoshi R."/>
            <person name="Tomita M."/>
            <person name="Numata K."/>
            <person name="Arakawa K."/>
        </authorList>
    </citation>
    <scope>NUCLEOTIDE SEQUENCE [LARGE SCALE GENOMIC DNA]</scope>
</reference>
<organism evidence="1 2">
    <name type="scientific">Eumeta variegata</name>
    <name type="common">Bagworm moth</name>
    <name type="synonym">Eumeta japonica</name>
    <dbReference type="NCBI Taxonomy" id="151549"/>
    <lineage>
        <taxon>Eukaryota</taxon>
        <taxon>Metazoa</taxon>
        <taxon>Ecdysozoa</taxon>
        <taxon>Arthropoda</taxon>
        <taxon>Hexapoda</taxon>
        <taxon>Insecta</taxon>
        <taxon>Pterygota</taxon>
        <taxon>Neoptera</taxon>
        <taxon>Endopterygota</taxon>
        <taxon>Lepidoptera</taxon>
        <taxon>Glossata</taxon>
        <taxon>Ditrysia</taxon>
        <taxon>Tineoidea</taxon>
        <taxon>Psychidae</taxon>
        <taxon>Oiketicinae</taxon>
        <taxon>Eumeta</taxon>
    </lineage>
</organism>
<dbReference type="EMBL" id="BGZK01001273">
    <property type="protein sequence ID" value="GBP76027.1"/>
    <property type="molecule type" value="Genomic_DNA"/>
</dbReference>
<evidence type="ECO:0000313" key="2">
    <source>
        <dbReference type="Proteomes" id="UP000299102"/>
    </source>
</evidence>
<comment type="caution">
    <text evidence="1">The sequence shown here is derived from an EMBL/GenBank/DDBJ whole genome shotgun (WGS) entry which is preliminary data.</text>
</comment>
<keyword evidence="2" id="KW-1185">Reference proteome</keyword>